<dbReference type="CDD" id="cd09630">
    <property type="entry name" value="CDH_like_cytochrome"/>
    <property type="match status" value="1"/>
</dbReference>
<dbReference type="PANTHER" id="PTHR47797">
    <property type="entry name" value="DEHYDROGENASE, PUTATIVE (AFU_ORTHOLOGUE AFUA_8G05805)-RELATED"/>
    <property type="match status" value="1"/>
</dbReference>
<keyword evidence="2" id="KW-0813">Transport</keyword>
<dbReference type="EMBL" id="FN430009">
    <property type="protein sequence ID" value="CAZ80125.1"/>
    <property type="molecule type" value="Genomic_DNA"/>
</dbReference>
<keyword evidence="9" id="KW-0732">Signal</keyword>
<reference evidence="12 13" key="1">
    <citation type="journal article" date="2010" name="Nature">
        <title>Perigord black truffle genome uncovers evolutionary origins and mechanisms of symbiosis.</title>
        <authorList>
            <person name="Martin F."/>
            <person name="Kohler A."/>
            <person name="Murat C."/>
            <person name="Balestrini R."/>
            <person name="Coutinho P.M."/>
            <person name="Jaillon O."/>
            <person name="Montanini B."/>
            <person name="Morin E."/>
            <person name="Noel B."/>
            <person name="Percudani R."/>
            <person name="Porcel B."/>
            <person name="Rubini A."/>
            <person name="Amicucci A."/>
            <person name="Amselem J."/>
            <person name="Anthouard V."/>
            <person name="Arcioni S."/>
            <person name="Artiguenave F."/>
            <person name="Aury J.M."/>
            <person name="Ballario P."/>
            <person name="Bolchi A."/>
            <person name="Brenna A."/>
            <person name="Brun A."/>
            <person name="Buee M."/>
            <person name="Cantarel B."/>
            <person name="Chevalier G."/>
            <person name="Couloux A."/>
            <person name="Da Silva C."/>
            <person name="Denoeud F."/>
            <person name="Duplessis S."/>
            <person name="Ghignone S."/>
            <person name="Hilselberger B."/>
            <person name="Iotti M."/>
            <person name="Marcais B."/>
            <person name="Mello A."/>
            <person name="Miranda M."/>
            <person name="Pacioni G."/>
            <person name="Quesneville H."/>
            <person name="Riccioni C."/>
            <person name="Ruotolo R."/>
            <person name="Splivallo R."/>
            <person name="Stocchi V."/>
            <person name="Tisserant E."/>
            <person name="Viscomi A.R."/>
            <person name="Zambonelli A."/>
            <person name="Zampieri E."/>
            <person name="Henrissat B."/>
            <person name="Lebrun M.H."/>
            <person name="Paolocci F."/>
            <person name="Bonfante P."/>
            <person name="Ottonello S."/>
            <person name="Wincker P."/>
        </authorList>
    </citation>
    <scope>NUCLEOTIDE SEQUENCE [LARGE SCALE GENOMIC DNA]</scope>
    <source>
        <strain evidence="12 13">Mel28</strain>
    </source>
</reference>
<evidence type="ECO:0000256" key="2">
    <source>
        <dbReference type="ARBA" id="ARBA00022448"/>
    </source>
</evidence>
<evidence type="ECO:0000256" key="6">
    <source>
        <dbReference type="ARBA" id="ARBA00023136"/>
    </source>
</evidence>
<dbReference type="RefSeq" id="XP_002835968.1">
    <property type="nucleotide sequence ID" value="XM_002835922.1"/>
</dbReference>
<dbReference type="Pfam" id="PF16010">
    <property type="entry name" value="CDH-cyt"/>
    <property type="match status" value="1"/>
</dbReference>
<dbReference type="PROSITE" id="PS50836">
    <property type="entry name" value="DOMON"/>
    <property type="match status" value="1"/>
</dbReference>
<evidence type="ECO:0000259" key="10">
    <source>
        <dbReference type="PROSITE" id="PS50836"/>
    </source>
</evidence>
<dbReference type="InParanoid" id="D5G6I2"/>
<feature type="domain" description="Cytochrome b561" evidence="11">
    <location>
        <begin position="209"/>
        <end position="411"/>
    </location>
</feature>
<evidence type="ECO:0000256" key="1">
    <source>
        <dbReference type="ARBA" id="ARBA00004370"/>
    </source>
</evidence>
<keyword evidence="4" id="KW-0249">Electron transport</keyword>
<keyword evidence="6 8" id="KW-0472">Membrane</keyword>
<accession>D5G6I2</accession>
<evidence type="ECO:0000256" key="5">
    <source>
        <dbReference type="ARBA" id="ARBA00022989"/>
    </source>
</evidence>
<dbReference type="eggNOG" id="ENOG502S50Z">
    <property type="taxonomic scope" value="Eukaryota"/>
</dbReference>
<feature type="compositionally biased region" description="Low complexity" evidence="7">
    <location>
        <begin position="192"/>
        <end position="237"/>
    </location>
</feature>
<organism evidence="12 13">
    <name type="scientific">Tuber melanosporum (strain Mel28)</name>
    <name type="common">Perigord black truffle</name>
    <dbReference type="NCBI Taxonomy" id="656061"/>
    <lineage>
        <taxon>Eukaryota</taxon>
        <taxon>Fungi</taxon>
        <taxon>Dikarya</taxon>
        <taxon>Ascomycota</taxon>
        <taxon>Pezizomycotina</taxon>
        <taxon>Pezizomycetes</taxon>
        <taxon>Pezizales</taxon>
        <taxon>Tuberaceae</taxon>
        <taxon>Tuber</taxon>
    </lineage>
</organism>
<dbReference type="Gene3D" id="2.60.40.1210">
    <property type="entry name" value="Cellobiose dehydrogenase, cytochrome domain"/>
    <property type="match status" value="1"/>
</dbReference>
<feature type="transmembrane region" description="Helical" evidence="8">
    <location>
        <begin position="315"/>
        <end position="334"/>
    </location>
</feature>
<evidence type="ECO:0000313" key="13">
    <source>
        <dbReference type="Proteomes" id="UP000006911"/>
    </source>
</evidence>
<proteinExistence type="predicted"/>
<comment type="subcellular location">
    <subcellularLocation>
        <location evidence="1">Membrane</location>
    </subcellularLocation>
</comment>
<keyword evidence="5 8" id="KW-1133">Transmembrane helix</keyword>
<dbReference type="SUPFAM" id="SSF49344">
    <property type="entry name" value="CBD9-like"/>
    <property type="match status" value="1"/>
</dbReference>
<gene>
    <name evidence="12" type="ORF">GSTUM_00004492001</name>
</gene>
<dbReference type="STRING" id="656061.D5G6I2"/>
<dbReference type="InterPro" id="IPR006593">
    <property type="entry name" value="Cyt_b561/ferric_Rdtase_TM"/>
</dbReference>
<name>D5G6I2_TUBMM</name>
<feature type="region of interest" description="Disordered" evidence="7">
    <location>
        <begin position="184"/>
        <end position="237"/>
    </location>
</feature>
<dbReference type="AlphaFoldDB" id="D5G6I2"/>
<dbReference type="GO" id="GO:0016020">
    <property type="term" value="C:membrane"/>
    <property type="evidence" value="ECO:0007669"/>
    <property type="project" value="UniProtKB-SubCell"/>
</dbReference>
<keyword evidence="3 8" id="KW-0812">Transmembrane</keyword>
<feature type="signal peptide" evidence="9">
    <location>
        <begin position="1"/>
        <end position="23"/>
    </location>
</feature>
<dbReference type="CDD" id="cd08760">
    <property type="entry name" value="Cyt_b561_FRRS1_like"/>
    <property type="match status" value="1"/>
</dbReference>
<feature type="transmembrane region" description="Helical" evidence="8">
    <location>
        <begin position="281"/>
        <end position="303"/>
    </location>
</feature>
<feature type="transmembrane region" description="Helical" evidence="8">
    <location>
        <begin position="355"/>
        <end position="373"/>
    </location>
</feature>
<dbReference type="Proteomes" id="UP000006911">
    <property type="component" value="Unassembled WGS sequence"/>
</dbReference>
<feature type="domain" description="DOMON" evidence="10">
    <location>
        <begin position="35"/>
        <end position="152"/>
    </location>
</feature>
<evidence type="ECO:0000256" key="9">
    <source>
        <dbReference type="SAM" id="SignalP"/>
    </source>
</evidence>
<dbReference type="InterPro" id="IPR005018">
    <property type="entry name" value="DOMON_domain"/>
</dbReference>
<evidence type="ECO:0000259" key="11">
    <source>
        <dbReference type="PROSITE" id="PS50939"/>
    </source>
</evidence>
<feature type="transmembrane region" description="Helical" evidence="8">
    <location>
        <begin position="247"/>
        <end position="269"/>
    </location>
</feature>
<feature type="transmembrane region" description="Helical" evidence="8">
    <location>
        <begin position="385"/>
        <end position="405"/>
    </location>
</feature>
<evidence type="ECO:0000256" key="7">
    <source>
        <dbReference type="SAM" id="MobiDB-lite"/>
    </source>
</evidence>
<dbReference type="HOGENOM" id="CLU_031471_1_0_1"/>
<dbReference type="PROSITE" id="PS50939">
    <property type="entry name" value="CYTOCHROME_B561"/>
    <property type="match status" value="1"/>
</dbReference>
<dbReference type="Gene3D" id="1.20.120.1770">
    <property type="match status" value="1"/>
</dbReference>
<keyword evidence="13" id="KW-1185">Reference proteome</keyword>
<dbReference type="SMART" id="SM00665">
    <property type="entry name" value="B561"/>
    <property type="match status" value="1"/>
</dbReference>
<dbReference type="OMA" id="VANIHCG"/>
<dbReference type="GeneID" id="9181210"/>
<dbReference type="PANTHER" id="PTHR47797:SF1">
    <property type="entry name" value="CYTOCHROME B561 DOMAIN-CONTAINING PROTEIN-RELATED"/>
    <property type="match status" value="1"/>
</dbReference>
<dbReference type="InterPro" id="IPR015920">
    <property type="entry name" value="Cellobiose_DH-like_cyt"/>
</dbReference>
<dbReference type="SMART" id="SM00664">
    <property type="entry name" value="DoH"/>
    <property type="match status" value="1"/>
</dbReference>
<sequence>MVSFKSFLATAVISAATLTYAQSSSPVQGFTDRSSTFVANWNLPASGDDVFLHIRGPTSAGWIATGIGSAMSGSLMFIIYQNGEGNVTFSPRLGTGEVEPKFESSIQFELLEGTGVQGELMTANIKCSNCRTWDGGSLAVTSTNQNFIWAIGDQTVTSKSQTETLSKHVRNGFYRLDMTQVTGGDSPNPFVSGDSASGTASGGAEATGSSSSSGSSSGRGASASATGGSGGSSTSFSPPMTKGDKVLIAHGVIMGVVFILLFPFGAALVRLLNNRIPNAFALHRGLQILNFMLAVVGMGMGIWRSKISNSHYKFFHQYFGTIIIALLLVQAMLGQLHHNVYLKTQKRSLWSYAHIWHGRFVIVAGIVNGGIGLSLPRTDAPQSAVVAYSVVAGVVGVGYLVFYFLKERRKEVGVSP</sequence>
<feature type="chain" id="PRO_5003072606" evidence="9">
    <location>
        <begin position="24"/>
        <end position="416"/>
    </location>
</feature>
<dbReference type="KEGG" id="tml:GSTUM_00004492001"/>
<evidence type="ECO:0000256" key="4">
    <source>
        <dbReference type="ARBA" id="ARBA00022982"/>
    </source>
</evidence>
<evidence type="ECO:0000313" key="12">
    <source>
        <dbReference type="EMBL" id="CAZ80125.1"/>
    </source>
</evidence>
<protein>
    <submittedName>
        <fullName evidence="12">(Perigord truffle) hypothetical protein</fullName>
    </submittedName>
</protein>
<evidence type="ECO:0000256" key="8">
    <source>
        <dbReference type="SAM" id="Phobius"/>
    </source>
</evidence>
<evidence type="ECO:0000256" key="3">
    <source>
        <dbReference type="ARBA" id="ARBA00022692"/>
    </source>
</evidence>